<dbReference type="Gene3D" id="3.40.1110.10">
    <property type="entry name" value="Calcium-transporting ATPase, cytoplasmic domain N"/>
    <property type="match status" value="1"/>
</dbReference>
<dbReference type="Proteomes" id="UP000838763">
    <property type="component" value="Unassembled WGS sequence"/>
</dbReference>
<keyword evidence="4 7" id="KW-1133">Transmembrane helix</keyword>
<feature type="transmembrane region" description="Helical" evidence="7">
    <location>
        <begin position="661"/>
        <end position="688"/>
    </location>
</feature>
<dbReference type="InterPro" id="IPR008250">
    <property type="entry name" value="ATPase_P-typ_transduc_dom_A_sf"/>
</dbReference>
<comment type="subcellular location">
    <subcellularLocation>
        <location evidence="1">Membrane</location>
    </subcellularLocation>
</comment>
<dbReference type="Gene3D" id="3.30.70.100">
    <property type="match status" value="1"/>
</dbReference>
<evidence type="ECO:0000256" key="6">
    <source>
        <dbReference type="SAM" id="MobiDB-lite"/>
    </source>
</evidence>
<feature type="transmembrane region" description="Helical" evidence="7">
    <location>
        <begin position="374"/>
        <end position="393"/>
    </location>
</feature>
<evidence type="ECO:0000256" key="2">
    <source>
        <dbReference type="ARBA" id="ARBA00022692"/>
    </source>
</evidence>
<feature type="transmembrane region" description="Helical" evidence="7">
    <location>
        <begin position="929"/>
        <end position="952"/>
    </location>
</feature>
<feature type="domain" description="HMA" evidence="8">
    <location>
        <begin position="224"/>
        <end position="292"/>
    </location>
</feature>
<protein>
    <recommendedName>
        <fullName evidence="8">HMA domain-containing protein</fullName>
    </recommendedName>
</protein>
<feature type="transmembrane region" description="Helical" evidence="7">
    <location>
        <begin position="964"/>
        <end position="987"/>
    </location>
</feature>
<dbReference type="GO" id="GO:0016887">
    <property type="term" value="F:ATP hydrolysis activity"/>
    <property type="evidence" value="ECO:0007669"/>
    <property type="project" value="InterPro"/>
</dbReference>
<dbReference type="GO" id="GO:0005524">
    <property type="term" value="F:ATP binding"/>
    <property type="evidence" value="ECO:0007669"/>
    <property type="project" value="InterPro"/>
</dbReference>
<feature type="region of interest" description="Disordered" evidence="6">
    <location>
        <begin position="557"/>
        <end position="609"/>
    </location>
</feature>
<feature type="transmembrane region" description="Helical" evidence="7">
    <location>
        <begin position="438"/>
        <end position="459"/>
    </location>
</feature>
<dbReference type="GO" id="GO:0016020">
    <property type="term" value="C:membrane"/>
    <property type="evidence" value="ECO:0007669"/>
    <property type="project" value="UniProtKB-SubCell"/>
</dbReference>
<dbReference type="PANTHER" id="PTHR46594">
    <property type="entry name" value="P-TYPE CATION-TRANSPORTING ATPASE"/>
    <property type="match status" value="1"/>
</dbReference>
<dbReference type="InterPro" id="IPR018303">
    <property type="entry name" value="ATPase_P-typ_P_site"/>
</dbReference>
<dbReference type="InterPro" id="IPR023214">
    <property type="entry name" value="HAD_sf"/>
</dbReference>
<feature type="region of interest" description="Disordered" evidence="6">
    <location>
        <begin position="269"/>
        <end position="327"/>
    </location>
</feature>
<dbReference type="SUPFAM" id="SSF55008">
    <property type="entry name" value="HMA, heavy metal-associated domain"/>
    <property type="match status" value="1"/>
</dbReference>
<dbReference type="SUPFAM" id="SSF81665">
    <property type="entry name" value="Calcium ATPase, transmembrane domain M"/>
    <property type="match status" value="1"/>
</dbReference>
<keyword evidence="5 7" id="KW-0472">Membrane</keyword>
<dbReference type="AlphaFoldDB" id="A0A9P1M901"/>
<dbReference type="InterPro" id="IPR023299">
    <property type="entry name" value="ATPase_P-typ_cyto_dom_N"/>
</dbReference>
<dbReference type="EMBL" id="CALLCH030000004">
    <property type="protein sequence ID" value="CAI4212174.1"/>
    <property type="molecule type" value="Genomic_DNA"/>
</dbReference>
<dbReference type="InterPro" id="IPR017969">
    <property type="entry name" value="Heavy-metal-associated_CS"/>
</dbReference>
<feature type="compositionally biased region" description="Basic residues" evidence="6">
    <location>
        <begin position="297"/>
        <end position="327"/>
    </location>
</feature>
<evidence type="ECO:0000256" key="7">
    <source>
        <dbReference type="SAM" id="Phobius"/>
    </source>
</evidence>
<dbReference type="InterPro" id="IPR036412">
    <property type="entry name" value="HAD-like_sf"/>
</dbReference>
<feature type="compositionally biased region" description="Basic residues" evidence="6">
    <location>
        <begin position="585"/>
        <end position="609"/>
    </location>
</feature>
<dbReference type="Pfam" id="PF00403">
    <property type="entry name" value="HMA"/>
    <property type="match status" value="1"/>
</dbReference>
<dbReference type="SUPFAM" id="SSF81653">
    <property type="entry name" value="Calcium ATPase, transduction domain A"/>
    <property type="match status" value="1"/>
</dbReference>
<dbReference type="CDD" id="cd00371">
    <property type="entry name" value="HMA"/>
    <property type="match status" value="1"/>
</dbReference>
<organism evidence="9 10">
    <name type="scientific">Parascedosporium putredinis</name>
    <dbReference type="NCBI Taxonomy" id="1442378"/>
    <lineage>
        <taxon>Eukaryota</taxon>
        <taxon>Fungi</taxon>
        <taxon>Dikarya</taxon>
        <taxon>Ascomycota</taxon>
        <taxon>Pezizomycotina</taxon>
        <taxon>Sordariomycetes</taxon>
        <taxon>Hypocreomycetidae</taxon>
        <taxon>Microascales</taxon>
        <taxon>Microascaceae</taxon>
        <taxon>Parascedosporium</taxon>
    </lineage>
</organism>
<evidence type="ECO:0000313" key="9">
    <source>
        <dbReference type="EMBL" id="CAI4212174.1"/>
    </source>
</evidence>
<evidence type="ECO:0000256" key="5">
    <source>
        <dbReference type="ARBA" id="ARBA00023136"/>
    </source>
</evidence>
<comment type="caution">
    <text evidence="9">The sequence shown here is derived from an EMBL/GenBank/DDBJ whole genome shotgun (WGS) entry which is preliminary data.</text>
</comment>
<feature type="region of interest" description="Disordered" evidence="6">
    <location>
        <begin position="751"/>
        <end position="782"/>
    </location>
</feature>
<keyword evidence="10" id="KW-1185">Reference proteome</keyword>
<feature type="compositionally biased region" description="Low complexity" evidence="6">
    <location>
        <begin position="270"/>
        <end position="281"/>
    </location>
</feature>
<accession>A0A9P1M901</accession>
<dbReference type="InterPro" id="IPR056236">
    <property type="entry name" value="HMA_PCA1"/>
</dbReference>
<dbReference type="Pfam" id="PF24534">
    <property type="entry name" value="HMA_PCA1"/>
    <property type="match status" value="1"/>
</dbReference>
<dbReference type="Gene3D" id="2.70.150.10">
    <property type="entry name" value="Calcium-transporting ATPase, cytoplasmic transduction domain A"/>
    <property type="match status" value="1"/>
</dbReference>
<evidence type="ECO:0000256" key="1">
    <source>
        <dbReference type="ARBA" id="ARBA00004370"/>
    </source>
</evidence>
<dbReference type="InterPro" id="IPR059000">
    <property type="entry name" value="ATPase_P-type_domA"/>
</dbReference>
<dbReference type="InterPro" id="IPR001757">
    <property type="entry name" value="P_typ_ATPase"/>
</dbReference>
<proteinExistence type="predicted"/>
<dbReference type="SUPFAM" id="SSF56784">
    <property type="entry name" value="HAD-like"/>
    <property type="match status" value="1"/>
</dbReference>
<feature type="region of interest" description="Disordered" evidence="6">
    <location>
        <begin position="168"/>
        <end position="204"/>
    </location>
</feature>
<feature type="transmembrane region" description="Helical" evidence="7">
    <location>
        <begin position="405"/>
        <end position="426"/>
    </location>
</feature>
<dbReference type="PROSITE" id="PS00154">
    <property type="entry name" value="ATPASE_E1_E2"/>
    <property type="match status" value="1"/>
</dbReference>
<keyword evidence="3" id="KW-0479">Metal-binding</keyword>
<dbReference type="InterPro" id="IPR006121">
    <property type="entry name" value="HMA_dom"/>
</dbReference>
<feature type="compositionally biased region" description="Basic residues" evidence="6">
    <location>
        <begin position="182"/>
        <end position="204"/>
    </location>
</feature>
<dbReference type="GO" id="GO:0046872">
    <property type="term" value="F:metal ion binding"/>
    <property type="evidence" value="ECO:0007669"/>
    <property type="project" value="UniProtKB-KW"/>
</dbReference>
<feature type="compositionally biased region" description="Low complexity" evidence="6">
    <location>
        <begin position="559"/>
        <end position="577"/>
    </location>
</feature>
<dbReference type="PROSITE" id="PS01047">
    <property type="entry name" value="HMA_1"/>
    <property type="match status" value="1"/>
</dbReference>
<keyword evidence="2 7" id="KW-0812">Transmembrane</keyword>
<dbReference type="InterPro" id="IPR023298">
    <property type="entry name" value="ATPase_P-typ_TM_dom_sf"/>
</dbReference>
<dbReference type="PROSITE" id="PS50846">
    <property type="entry name" value="HMA_2"/>
    <property type="match status" value="1"/>
</dbReference>
<dbReference type="OrthoDB" id="432719at2759"/>
<sequence length="991" mass="104499">MGAGCCSNDKDGSRALAAVKDDDAVPGAPAADDVCPDDDTCCKDDDCADDFDSLLSLDLRCCTTNEEACDEKCILAVAALECEKSCDDDLAHHACPRRRRQAPASACADHLTKAFETYAAYLETARCICRNILDRGFTSTCCDTHKKKDAAAAAVAAAVAGPGQEKSAAAYASGRSTSHGLLSRRSRHHHHPKSSGVRSRRAHARIADSEDLDYRDLEKAAGLEHVSVAVDGMTCSGCANKVERALGNMPAVSRARVNFVMGHAEFAVDPASPASPTSSATSKEHRVQLRAAGQRRADHRRPLLRRARQGPRRPRYPRRGPNRHRQQKVVQITYDPAVIGARTLLAKIHALSDGLAPPAADPTLSSGKKRLYDALVKTVAAALLTIPVVVLAWSETPVSEKTKAIVSLVLATLVQLIAVPVFYRPALTILFRERTLEMDMLVTISITAAYVYSLVAFAFRMADRPLETAEFFETSTLLVTLVLLGRLLSAVARVRAVAAVSLRSLQAATALLVENGEETEVDARLLHFGDRFLVQPHSRIPTDGRIVHGVGEVDESMLTGRASPSPRSPATTSSPAPSTGPPPPRPRHPPPRPQHRHRHCPARRGGRGLKPKIQDLADRVAGWFVPAVAIVALAVTVIWIVVGLKVRNQPASKAVSDAVTYAIAVLAVSCPCALGLAVPMVLVVAGGIAARGGVIIKSAECTATARRITDVVFDKTGTLTDGKLEALVAGNNHPVSLAIAKHLEKNPAPAATLTTSPRSVPGAGVEATDAQGSTVRAGNPRWTGNDAAPAVVSHSTAGMTLLLVTRDSVPIALFALRTSLRPEAASVVAALQARNISVHLVSGDQTEAVHATASSVGIPLANAAAQRSPAQKRDYVAALMAEPGRSVLFCGDGTNDAVAVAQANIGVQLSGGQGEAISASDVTRGAADVVLLSGLHGVTFLLDVSAAAFRRIAFNFIWSANPPAYAGLGEIVSVLPVIFAAMTMLALKHRI</sequence>
<dbReference type="PANTHER" id="PTHR46594:SF4">
    <property type="entry name" value="P-TYPE CATION-TRANSPORTING ATPASE"/>
    <property type="match status" value="1"/>
</dbReference>
<evidence type="ECO:0000259" key="8">
    <source>
        <dbReference type="PROSITE" id="PS50846"/>
    </source>
</evidence>
<reference evidence="9" key="1">
    <citation type="submission" date="2022-11" db="EMBL/GenBank/DDBJ databases">
        <authorList>
            <person name="Scott C."/>
            <person name="Bruce N."/>
        </authorList>
    </citation>
    <scope>NUCLEOTIDE SEQUENCE</scope>
</reference>
<dbReference type="Gene3D" id="3.40.50.1000">
    <property type="entry name" value="HAD superfamily/HAD-like"/>
    <property type="match status" value="1"/>
</dbReference>
<dbReference type="Pfam" id="PF00702">
    <property type="entry name" value="Hydrolase"/>
    <property type="match status" value="1"/>
</dbReference>
<feature type="transmembrane region" description="Helical" evidence="7">
    <location>
        <begin position="620"/>
        <end position="641"/>
    </location>
</feature>
<evidence type="ECO:0000256" key="3">
    <source>
        <dbReference type="ARBA" id="ARBA00022723"/>
    </source>
</evidence>
<dbReference type="PRINTS" id="PR00119">
    <property type="entry name" value="CATATPASE"/>
</dbReference>
<evidence type="ECO:0000313" key="10">
    <source>
        <dbReference type="Proteomes" id="UP000838763"/>
    </source>
</evidence>
<dbReference type="InterPro" id="IPR036163">
    <property type="entry name" value="HMA_dom_sf"/>
</dbReference>
<dbReference type="NCBIfam" id="TIGR01494">
    <property type="entry name" value="ATPase_P-type"/>
    <property type="match status" value="1"/>
</dbReference>
<name>A0A9P1M901_9PEZI</name>
<gene>
    <name evidence="9" type="ORF">PPNO1_LOCUS1942</name>
</gene>
<dbReference type="Pfam" id="PF00122">
    <property type="entry name" value="E1-E2_ATPase"/>
    <property type="match status" value="1"/>
</dbReference>
<evidence type="ECO:0000256" key="4">
    <source>
        <dbReference type="ARBA" id="ARBA00022989"/>
    </source>
</evidence>